<sequence>MSPTSPPFLGRNPRPPSRLLSPSTSAAVDFCRRRLLPPFKENQYEDQFGYKSWWHVPNKSILWR</sequence>
<evidence type="ECO:0000313" key="3">
    <source>
        <dbReference type="Proteomes" id="UP000243975"/>
    </source>
</evidence>
<dbReference type="Proteomes" id="UP000243975">
    <property type="component" value="Unassembled WGS sequence"/>
</dbReference>
<comment type="caution">
    <text evidence="2">The sequence shown here is derived from an EMBL/GenBank/DDBJ whole genome shotgun (WGS) entry which is preliminary data.</text>
</comment>
<dbReference type="Gramene" id="KVH87763">
    <property type="protein sequence ID" value="KVH87763"/>
    <property type="gene ID" value="Ccrd_024950"/>
</dbReference>
<feature type="region of interest" description="Disordered" evidence="1">
    <location>
        <begin position="1"/>
        <end position="23"/>
    </location>
</feature>
<proteinExistence type="predicted"/>
<organism evidence="2 3">
    <name type="scientific">Cynara cardunculus var. scolymus</name>
    <name type="common">Globe artichoke</name>
    <name type="synonym">Cynara scolymus</name>
    <dbReference type="NCBI Taxonomy" id="59895"/>
    <lineage>
        <taxon>Eukaryota</taxon>
        <taxon>Viridiplantae</taxon>
        <taxon>Streptophyta</taxon>
        <taxon>Embryophyta</taxon>
        <taxon>Tracheophyta</taxon>
        <taxon>Spermatophyta</taxon>
        <taxon>Magnoliopsida</taxon>
        <taxon>eudicotyledons</taxon>
        <taxon>Gunneridae</taxon>
        <taxon>Pentapetalae</taxon>
        <taxon>asterids</taxon>
        <taxon>campanulids</taxon>
        <taxon>Asterales</taxon>
        <taxon>Asteraceae</taxon>
        <taxon>Carduoideae</taxon>
        <taxon>Cardueae</taxon>
        <taxon>Carduinae</taxon>
        <taxon>Cynara</taxon>
    </lineage>
</organism>
<name>A0A103XBP5_CYNCS</name>
<reference evidence="2 3" key="1">
    <citation type="journal article" date="2016" name="Sci. Rep.">
        <title>The genome sequence of the outbreeding globe artichoke constructed de novo incorporating a phase-aware low-pass sequencing strategy of F1 progeny.</title>
        <authorList>
            <person name="Scaglione D."/>
            <person name="Reyes-Chin-Wo S."/>
            <person name="Acquadro A."/>
            <person name="Froenicke L."/>
            <person name="Portis E."/>
            <person name="Beitel C."/>
            <person name="Tirone M."/>
            <person name="Mauro R."/>
            <person name="Lo Monaco A."/>
            <person name="Mauromicale G."/>
            <person name="Faccioli P."/>
            <person name="Cattivelli L."/>
            <person name="Rieseberg L."/>
            <person name="Michelmore R."/>
            <person name="Lanteri S."/>
        </authorList>
    </citation>
    <scope>NUCLEOTIDE SEQUENCE [LARGE SCALE GENOMIC DNA]</scope>
    <source>
        <strain evidence="2">2C</strain>
    </source>
</reference>
<gene>
    <name evidence="2" type="ORF">Ccrd_024950</name>
</gene>
<protein>
    <submittedName>
        <fullName evidence="2">Uncharacterized protein</fullName>
    </submittedName>
</protein>
<accession>A0A103XBP5</accession>
<evidence type="ECO:0000256" key="1">
    <source>
        <dbReference type="SAM" id="MobiDB-lite"/>
    </source>
</evidence>
<keyword evidence="3" id="KW-1185">Reference proteome</keyword>
<evidence type="ECO:0000313" key="2">
    <source>
        <dbReference type="EMBL" id="KVH87763.1"/>
    </source>
</evidence>
<dbReference type="EMBL" id="LEKV01005860">
    <property type="protein sequence ID" value="KVH87763.1"/>
    <property type="molecule type" value="Genomic_DNA"/>
</dbReference>
<dbReference type="AlphaFoldDB" id="A0A103XBP5"/>